<name>A0A9J7BLK1_9BACT</name>
<dbReference type="KEGG" id="orp:MOP44_23560"/>
<organism evidence="2 3">
    <name type="scientific">Occallatibacter riparius</name>
    <dbReference type="NCBI Taxonomy" id="1002689"/>
    <lineage>
        <taxon>Bacteria</taxon>
        <taxon>Pseudomonadati</taxon>
        <taxon>Acidobacteriota</taxon>
        <taxon>Terriglobia</taxon>
        <taxon>Terriglobales</taxon>
        <taxon>Acidobacteriaceae</taxon>
        <taxon>Occallatibacter</taxon>
    </lineage>
</organism>
<dbReference type="AlphaFoldDB" id="A0A9J7BLK1"/>
<feature type="signal peptide" evidence="1">
    <location>
        <begin position="1"/>
        <end position="32"/>
    </location>
</feature>
<feature type="chain" id="PRO_5039912299" evidence="1">
    <location>
        <begin position="33"/>
        <end position="295"/>
    </location>
</feature>
<dbReference type="RefSeq" id="WP_260792866.1">
    <property type="nucleotide sequence ID" value="NZ_CP093313.1"/>
</dbReference>
<evidence type="ECO:0000256" key="1">
    <source>
        <dbReference type="SAM" id="SignalP"/>
    </source>
</evidence>
<evidence type="ECO:0000313" key="3">
    <source>
        <dbReference type="Proteomes" id="UP001059380"/>
    </source>
</evidence>
<dbReference type="EMBL" id="CP093313">
    <property type="protein sequence ID" value="UWZ83531.1"/>
    <property type="molecule type" value="Genomic_DNA"/>
</dbReference>
<evidence type="ECO:0000313" key="2">
    <source>
        <dbReference type="EMBL" id="UWZ83531.1"/>
    </source>
</evidence>
<keyword evidence="1" id="KW-0732">Signal</keyword>
<accession>A0A9J7BLK1</accession>
<gene>
    <name evidence="2" type="ORF">MOP44_23560</name>
</gene>
<reference evidence="2" key="1">
    <citation type="submission" date="2021-04" db="EMBL/GenBank/DDBJ databases">
        <title>Phylogenetic analysis of Acidobacteriaceae.</title>
        <authorList>
            <person name="Qiu L."/>
            <person name="Zhang Q."/>
        </authorList>
    </citation>
    <scope>NUCLEOTIDE SEQUENCE</scope>
    <source>
        <strain evidence="2">DSM 25168</strain>
    </source>
</reference>
<dbReference type="Proteomes" id="UP001059380">
    <property type="component" value="Chromosome"/>
</dbReference>
<sequence length="295" mass="31308">MQRLFAFAGRTLITAGVAIFTIAMFLPISASAARTTVSVTNNTPYPMRAVFKAVGCVQFFSGSADSNETSDGVYINNRTDEVCAVKDVASGATVSYEFGGGTSGRKVWAEILSISSQMLIPGDQNDAVFQAAWNSAYVNNSAIVKSNWAYGYDLYDDQSNSCAVKGFGIIHDAHVTWTKFEVHEDCHVDYCKDELFKADCGSVVSQPEAIFVGVGECETKVRNRIVDGGRTLLQQVVGGLADDCAAGAKNHGKIVSCITQGLDILAQVKVITGAEKGAITACAAQAFPAGNIKAR</sequence>
<keyword evidence="3" id="KW-1185">Reference proteome</keyword>
<protein>
    <submittedName>
        <fullName evidence="2">Uncharacterized protein</fullName>
    </submittedName>
</protein>
<proteinExistence type="predicted"/>